<keyword evidence="6" id="KW-1185">Reference proteome</keyword>
<sequence length="587" mass="61608">MAITITTTRWCDLQHLLVHFCWLSLMFVVGSSGGGGGGGRDPPPPPTPAPCSINCGTHGTANKQSCKCVCDAGYSGPFCGTYTCTNARDCNGHASSVTGNSPSTCVCACVADWGGPSCGYNASLYCRMIGTSLITADGSSCECICKPGFSGPRCQRTASESYSRSLIVSVSQDDSTPTATASGTRTKPTPSHSVALSSGTPSLSAGHSASISPSQDRPSASITLSTSVGAKTGTVSATMQKSLSMSRPSLSAVQTLSSTADTASLILSATSTSSMTIRLSASGVTHSITASISSQLSSSTKSATPTSWLSASHAHSKSKSIGLTVTHPPSMTHDITLSRSWSTSFSLTVSSSDSKSHTRSYSVSRVSARITESLTCAMAPRVTIIPSTDVIREAFLSLEKQQQQQYERRSATTAVVMTDVVSTSQDSDNYFATPIISDPLRSLGQLEFSRCLFKADAEVTLSNSTLLPCMELNAASIYSLKVLPPNRGPPPPFLIALPYSVDANWILRFQTNITSESAMLRPDDLMVDIMNATATSSTVQMQSDSPITSANTITTLFTSSVLLDNATNLTSRTGTLFLRVDATPEWM</sequence>
<dbReference type="PROSITE" id="PS01186">
    <property type="entry name" value="EGF_2"/>
    <property type="match status" value="2"/>
</dbReference>
<reference evidence="6" key="1">
    <citation type="submission" date="2015-09" db="EMBL/GenBank/DDBJ databases">
        <authorList>
            <consortium name="Pathogen Informatics"/>
        </authorList>
    </citation>
    <scope>NUCLEOTIDE SEQUENCE [LARGE SCALE GENOMIC DNA]</scope>
    <source>
        <strain evidence="6">Lake Konstanz</strain>
    </source>
</reference>
<feature type="chain" id="PRO_5006622285" evidence="2">
    <location>
        <begin position="34"/>
        <end position="587"/>
    </location>
</feature>
<feature type="region of interest" description="Disordered" evidence="1">
    <location>
        <begin position="169"/>
        <end position="226"/>
    </location>
</feature>
<gene>
    <name evidence="5" type="ORF">BSAL_11335</name>
</gene>
<evidence type="ECO:0000259" key="4">
    <source>
        <dbReference type="PROSITE" id="PS01186"/>
    </source>
</evidence>
<feature type="domain" description="EGF-like" evidence="3 4">
    <location>
        <begin position="143"/>
        <end position="154"/>
    </location>
</feature>
<proteinExistence type="predicted"/>
<organism evidence="5 6">
    <name type="scientific">Bodo saltans</name>
    <name type="common">Flagellated protozoan</name>
    <dbReference type="NCBI Taxonomy" id="75058"/>
    <lineage>
        <taxon>Eukaryota</taxon>
        <taxon>Discoba</taxon>
        <taxon>Euglenozoa</taxon>
        <taxon>Kinetoplastea</taxon>
        <taxon>Metakinetoplastina</taxon>
        <taxon>Eubodonida</taxon>
        <taxon>Bodonidae</taxon>
        <taxon>Bodo</taxon>
    </lineage>
</organism>
<accession>A0A0S4JER8</accession>
<dbReference type="PROSITE" id="PS00022">
    <property type="entry name" value="EGF_1"/>
    <property type="match status" value="1"/>
</dbReference>
<keyword evidence="2" id="KW-0732">Signal</keyword>
<feature type="signal peptide" evidence="2">
    <location>
        <begin position="1"/>
        <end position="33"/>
    </location>
</feature>
<dbReference type="VEuPathDB" id="TriTrypDB:BSAL_11335"/>
<dbReference type="OrthoDB" id="10045365at2759"/>
<evidence type="ECO:0000259" key="3">
    <source>
        <dbReference type="PROSITE" id="PS00022"/>
    </source>
</evidence>
<evidence type="ECO:0000256" key="2">
    <source>
        <dbReference type="SAM" id="SignalP"/>
    </source>
</evidence>
<dbReference type="Proteomes" id="UP000051952">
    <property type="component" value="Unassembled WGS sequence"/>
</dbReference>
<dbReference type="Gene3D" id="2.10.25.10">
    <property type="entry name" value="Laminin"/>
    <property type="match status" value="1"/>
</dbReference>
<evidence type="ECO:0000256" key="1">
    <source>
        <dbReference type="SAM" id="MobiDB-lite"/>
    </source>
</evidence>
<dbReference type="AlphaFoldDB" id="A0A0S4JER8"/>
<evidence type="ECO:0000313" key="6">
    <source>
        <dbReference type="Proteomes" id="UP000051952"/>
    </source>
</evidence>
<dbReference type="EMBL" id="CYKH01001565">
    <property type="protein sequence ID" value="CUG87664.1"/>
    <property type="molecule type" value="Genomic_DNA"/>
</dbReference>
<feature type="domain" description="EGF-like" evidence="4">
    <location>
        <begin position="68"/>
        <end position="79"/>
    </location>
</feature>
<dbReference type="InterPro" id="IPR000742">
    <property type="entry name" value="EGF"/>
</dbReference>
<name>A0A0S4JER8_BODSA</name>
<protein>
    <submittedName>
        <fullName evidence="5">DGF-1-like protein, putative</fullName>
    </submittedName>
</protein>
<evidence type="ECO:0000313" key="5">
    <source>
        <dbReference type="EMBL" id="CUG87664.1"/>
    </source>
</evidence>